<protein>
    <submittedName>
        <fullName evidence="1">Uncharacterized protein</fullName>
    </submittedName>
</protein>
<name>A0A0E9UUR5_ANGAN</name>
<reference evidence="1" key="2">
    <citation type="journal article" date="2015" name="Fish Shellfish Immunol.">
        <title>Early steps in the European eel (Anguilla anguilla)-Vibrio vulnificus interaction in the gills: Role of the RtxA13 toxin.</title>
        <authorList>
            <person name="Callol A."/>
            <person name="Pajuelo D."/>
            <person name="Ebbesson L."/>
            <person name="Teles M."/>
            <person name="MacKenzie S."/>
            <person name="Amaro C."/>
        </authorList>
    </citation>
    <scope>NUCLEOTIDE SEQUENCE</scope>
</reference>
<proteinExistence type="predicted"/>
<dbReference type="EMBL" id="GBXM01039647">
    <property type="protein sequence ID" value="JAH68930.1"/>
    <property type="molecule type" value="Transcribed_RNA"/>
</dbReference>
<dbReference type="AlphaFoldDB" id="A0A0E9UUR5"/>
<reference evidence="1" key="1">
    <citation type="submission" date="2014-11" db="EMBL/GenBank/DDBJ databases">
        <authorList>
            <person name="Amaro Gonzalez C."/>
        </authorList>
    </citation>
    <scope>NUCLEOTIDE SEQUENCE</scope>
</reference>
<evidence type="ECO:0000313" key="1">
    <source>
        <dbReference type="EMBL" id="JAH68930.1"/>
    </source>
</evidence>
<organism evidence="1">
    <name type="scientific">Anguilla anguilla</name>
    <name type="common">European freshwater eel</name>
    <name type="synonym">Muraena anguilla</name>
    <dbReference type="NCBI Taxonomy" id="7936"/>
    <lineage>
        <taxon>Eukaryota</taxon>
        <taxon>Metazoa</taxon>
        <taxon>Chordata</taxon>
        <taxon>Craniata</taxon>
        <taxon>Vertebrata</taxon>
        <taxon>Euteleostomi</taxon>
        <taxon>Actinopterygii</taxon>
        <taxon>Neopterygii</taxon>
        <taxon>Teleostei</taxon>
        <taxon>Anguilliformes</taxon>
        <taxon>Anguillidae</taxon>
        <taxon>Anguilla</taxon>
    </lineage>
</organism>
<sequence>MSLSHSLFCVVFSRLLVSLRRHCPLAFLFTPSDN</sequence>
<accession>A0A0E9UUR5</accession>